<dbReference type="EMBL" id="JABBWD010000040">
    <property type="protein sequence ID" value="KAG1774615.1"/>
    <property type="molecule type" value="Genomic_DNA"/>
</dbReference>
<feature type="region of interest" description="Disordered" evidence="1">
    <location>
        <begin position="249"/>
        <end position="287"/>
    </location>
</feature>
<dbReference type="Proteomes" id="UP000714275">
    <property type="component" value="Unassembled WGS sequence"/>
</dbReference>
<proteinExistence type="predicted"/>
<accession>A0A9P7CZG7</accession>
<sequence length="287" mass="32536">MGHAGRKFIDLIRQSTAKWANWDPPIPIQVGAYGRLNTETGELDIEGNIYDPEFQVLLDKVDGALKLADFPAQIGAVEGDFIVCTMGVRQNDLRIDEEINVAGLSQASIKGEWHFQRGKRGALLIMHNPRQEYIPRGRVLETMYKVPELKDMHIVTSVFKCPAYIIYLSDKGGEKISLALTPSENETEPQQWWSDTNISLLRKGQHRDYIFTPLYGLKRKLPLIRRLLRDSPVPDPEGDDFWVDVHVPWDPLDEDGEEDYSLGDSDSDDGWAANPEKQEEAVETDST</sequence>
<evidence type="ECO:0000256" key="1">
    <source>
        <dbReference type="SAM" id="MobiDB-lite"/>
    </source>
</evidence>
<name>A0A9P7CZG7_9AGAM</name>
<evidence type="ECO:0000313" key="3">
    <source>
        <dbReference type="Proteomes" id="UP000714275"/>
    </source>
</evidence>
<gene>
    <name evidence="2" type="ORF">EV702DRAFT_1123332</name>
</gene>
<protein>
    <submittedName>
        <fullName evidence="2">Uncharacterized protein</fullName>
    </submittedName>
</protein>
<dbReference type="OrthoDB" id="3255261at2759"/>
<feature type="compositionally biased region" description="Acidic residues" evidence="1">
    <location>
        <begin position="251"/>
        <end position="269"/>
    </location>
</feature>
<keyword evidence="3" id="KW-1185">Reference proteome</keyword>
<evidence type="ECO:0000313" key="2">
    <source>
        <dbReference type="EMBL" id="KAG1774615.1"/>
    </source>
</evidence>
<reference evidence="2" key="1">
    <citation type="journal article" date="2020" name="New Phytol.">
        <title>Comparative genomics reveals dynamic genome evolution in host specialist ectomycorrhizal fungi.</title>
        <authorList>
            <person name="Lofgren L.A."/>
            <person name="Nguyen N.H."/>
            <person name="Vilgalys R."/>
            <person name="Ruytinx J."/>
            <person name="Liao H.L."/>
            <person name="Branco S."/>
            <person name="Kuo A."/>
            <person name="LaButti K."/>
            <person name="Lipzen A."/>
            <person name="Andreopoulos W."/>
            <person name="Pangilinan J."/>
            <person name="Riley R."/>
            <person name="Hundley H."/>
            <person name="Na H."/>
            <person name="Barry K."/>
            <person name="Grigoriev I.V."/>
            <person name="Stajich J.E."/>
            <person name="Kennedy P.G."/>
        </authorList>
    </citation>
    <scope>NUCLEOTIDE SEQUENCE</scope>
    <source>
        <strain evidence="2">DOB743</strain>
    </source>
</reference>
<comment type="caution">
    <text evidence="2">The sequence shown here is derived from an EMBL/GenBank/DDBJ whole genome shotgun (WGS) entry which is preliminary data.</text>
</comment>
<organism evidence="2 3">
    <name type="scientific">Suillus placidus</name>
    <dbReference type="NCBI Taxonomy" id="48579"/>
    <lineage>
        <taxon>Eukaryota</taxon>
        <taxon>Fungi</taxon>
        <taxon>Dikarya</taxon>
        <taxon>Basidiomycota</taxon>
        <taxon>Agaricomycotina</taxon>
        <taxon>Agaricomycetes</taxon>
        <taxon>Agaricomycetidae</taxon>
        <taxon>Boletales</taxon>
        <taxon>Suillineae</taxon>
        <taxon>Suillaceae</taxon>
        <taxon>Suillus</taxon>
    </lineage>
</organism>
<dbReference type="AlphaFoldDB" id="A0A9P7CZG7"/>